<keyword evidence="3" id="KW-1185">Reference proteome</keyword>
<evidence type="ECO:0000313" key="3">
    <source>
        <dbReference type="Proteomes" id="UP001165460"/>
    </source>
</evidence>
<dbReference type="Pfam" id="PF18939">
    <property type="entry name" value="DUF5686"/>
    <property type="match status" value="1"/>
</dbReference>
<gene>
    <name evidence="2" type="ORF">MMF97_00455</name>
</gene>
<dbReference type="RefSeq" id="WP_243357522.1">
    <property type="nucleotide sequence ID" value="NZ_JALGBH010000001.1"/>
</dbReference>
<dbReference type="InterPro" id="IPR008969">
    <property type="entry name" value="CarboxyPept-like_regulatory"/>
</dbReference>
<feature type="chain" id="PRO_5047450015" evidence="1">
    <location>
        <begin position="21"/>
        <end position="818"/>
    </location>
</feature>
<dbReference type="Pfam" id="PF13715">
    <property type="entry name" value="CarbopepD_reg_2"/>
    <property type="match status" value="1"/>
</dbReference>
<organism evidence="2 3">
    <name type="scientific">Pedobacter montanisoli</name>
    <dbReference type="NCBI Taxonomy" id="2923277"/>
    <lineage>
        <taxon>Bacteria</taxon>
        <taxon>Pseudomonadati</taxon>
        <taxon>Bacteroidota</taxon>
        <taxon>Sphingobacteriia</taxon>
        <taxon>Sphingobacteriales</taxon>
        <taxon>Sphingobacteriaceae</taxon>
        <taxon>Pedobacter</taxon>
    </lineage>
</organism>
<proteinExistence type="predicted"/>
<dbReference type="EMBL" id="JALGBH010000001">
    <property type="protein sequence ID" value="MCJ0741158.1"/>
    <property type="molecule type" value="Genomic_DNA"/>
</dbReference>
<dbReference type="Gene3D" id="2.50.20.10">
    <property type="entry name" value="Lipoprotein localisation LolA/LolB/LppX"/>
    <property type="match status" value="1"/>
</dbReference>
<feature type="signal peptide" evidence="1">
    <location>
        <begin position="1"/>
        <end position="20"/>
    </location>
</feature>
<dbReference type="InterPro" id="IPR043741">
    <property type="entry name" value="DUF5686"/>
</dbReference>
<dbReference type="SUPFAM" id="SSF49464">
    <property type="entry name" value="Carboxypeptidase regulatory domain-like"/>
    <property type="match status" value="1"/>
</dbReference>
<comment type="caution">
    <text evidence="2">The sequence shown here is derived from an EMBL/GenBank/DDBJ whole genome shotgun (WGS) entry which is preliminary data.</text>
</comment>
<dbReference type="Gene3D" id="2.60.40.1120">
    <property type="entry name" value="Carboxypeptidase-like, regulatory domain"/>
    <property type="match status" value="1"/>
</dbReference>
<evidence type="ECO:0000256" key="1">
    <source>
        <dbReference type="SAM" id="SignalP"/>
    </source>
</evidence>
<accession>A0ABS9ZUC8</accession>
<dbReference type="Proteomes" id="UP001165460">
    <property type="component" value="Unassembled WGS sequence"/>
</dbReference>
<keyword evidence="1" id="KW-0732">Signal</keyword>
<protein>
    <submittedName>
        <fullName evidence="2">DUF5686 and carboxypeptidase regulatory-like domain-containing protein</fullName>
    </submittedName>
</protein>
<evidence type="ECO:0000313" key="2">
    <source>
        <dbReference type="EMBL" id="MCJ0741158.1"/>
    </source>
</evidence>
<reference evidence="2" key="1">
    <citation type="submission" date="2022-03" db="EMBL/GenBank/DDBJ databases">
        <authorList>
            <person name="Woo C.Y."/>
        </authorList>
    </citation>
    <scope>NUCLEOTIDE SEQUENCE</scope>
    <source>
        <strain evidence="2">CYS-01</strain>
    </source>
</reference>
<name>A0ABS9ZUC8_9SPHI</name>
<sequence>MTKTLKLFAALLFWANLCIAQQFSITGKITDKEGLAIPFASVIIKNTSKGVSANEQGIYSIKTDHTEITLVFKAIGYKNNEKQLQLTSAPTTLNCVLEAEQYTLNSVTIKAGGEDPAYRIIRETIKKRKYHLNEVNSYSRDVYIKGLQKLVGAPKKFFGRDIQKMLSLDTNRSGILYLSESQSHYYFEKPNKIKEEMFSSKVSGRNNAFSYNKASDLQINFYDNLLLESSGLSSRSFVSPIADNALFYYNYKLLGSSNENNVIIHKIAVEPKRKNDPAFRGIVYIADELWRLTGVNVNLTSDAGINLLDTLNITQQFVKVDQFYMPSTIQFGFNGNVLGFKFKGYYVGMFSNYTVNQKFPKDFFSSEILKITKAVNKKDSLYWAENRPIPLTQEEKLDYKKKDSIAVLKESKHYLDSVEKANNNFTLGKILITSYSHNNRYEKTRYDFDPLIRSVLFNTVEGFALKYGVTFTKRLEDRKYYSIRPDVRYGFANKTFTASLSGNFYYDPVKRAQIGGSFGSSISDLNNYGSMDLLSNSINSLVFETNLSKFYKKEFGDVYATRELANGLQAYLSLSFANNHALINHSNTKIRDIADKEYTSNNPFTPDTETYLFPDYRSAKITAQLSYTFGQKYITRPDGKFYTESKYPRITVEYRKGIKNLFNSDVDYDFISAEISKDNISSGLWGYSSFAIGGGTFLNNNSVFYPDFKHFRGNKSLVFPPNLRKFRYLDFYLYSTSKHYFEAHYEHNFAGFITNKIPLLRKLKLEEYVGVNFLTQPDKRNYTEFFFGLQRLLFSVSYGYAYDGNKKVQQGFRIAYGF</sequence>